<gene>
    <name evidence="1" type="ORF">SAMN05444170_4003</name>
</gene>
<protein>
    <submittedName>
        <fullName evidence="1">Uncharacterized protein</fullName>
    </submittedName>
</protein>
<sequence length="144" mass="15427">MVQLHSASDQVQVLDTMIGLTGLSLLQRAIVAGSGAMELHLGLKRRGFMRVTPISSSWLPRRQHAIGLLADRGSPAIEKALGDISPFLCTNATVAVLIDSDNSSLGVRAKLQQMGFRIEAGVRCHQGLVLSACRHGFGRIERAA</sequence>
<dbReference type="RefSeq" id="WP_072820323.1">
    <property type="nucleotide sequence ID" value="NZ_LT670849.1"/>
</dbReference>
<dbReference type="Proteomes" id="UP000184096">
    <property type="component" value="Chromosome I"/>
</dbReference>
<accession>A0A1M7U8W3</accession>
<organism evidence="1 2">
    <name type="scientific">Bradyrhizobium erythrophlei</name>
    <dbReference type="NCBI Taxonomy" id="1437360"/>
    <lineage>
        <taxon>Bacteria</taxon>
        <taxon>Pseudomonadati</taxon>
        <taxon>Pseudomonadota</taxon>
        <taxon>Alphaproteobacteria</taxon>
        <taxon>Hyphomicrobiales</taxon>
        <taxon>Nitrobacteraceae</taxon>
        <taxon>Bradyrhizobium</taxon>
    </lineage>
</organism>
<reference evidence="2" key="1">
    <citation type="submission" date="2016-11" db="EMBL/GenBank/DDBJ databases">
        <authorList>
            <person name="Varghese N."/>
            <person name="Submissions S."/>
        </authorList>
    </citation>
    <scope>NUCLEOTIDE SEQUENCE [LARGE SCALE GENOMIC DNA]</scope>
    <source>
        <strain evidence="2">GAS401</strain>
    </source>
</reference>
<dbReference type="AlphaFoldDB" id="A0A1M7U8W3"/>
<proteinExistence type="predicted"/>
<evidence type="ECO:0000313" key="2">
    <source>
        <dbReference type="Proteomes" id="UP000184096"/>
    </source>
</evidence>
<evidence type="ECO:0000313" key="1">
    <source>
        <dbReference type="EMBL" id="SHN79368.1"/>
    </source>
</evidence>
<dbReference type="EMBL" id="LT670849">
    <property type="protein sequence ID" value="SHN79368.1"/>
    <property type="molecule type" value="Genomic_DNA"/>
</dbReference>
<name>A0A1M7U8W3_9BRAD</name>
<keyword evidence="2" id="KW-1185">Reference proteome</keyword>
<dbReference type="OrthoDB" id="8230690at2"/>